<dbReference type="Gene3D" id="1.10.10.10">
    <property type="entry name" value="Winged helix-like DNA-binding domain superfamily/Winged helix DNA-binding domain"/>
    <property type="match status" value="1"/>
</dbReference>
<accession>A0A6I6H5G4</accession>
<dbReference type="SUPFAM" id="SSF46785">
    <property type="entry name" value="Winged helix' DNA-binding domain"/>
    <property type="match status" value="1"/>
</dbReference>
<evidence type="ECO:0000313" key="3">
    <source>
        <dbReference type="Proteomes" id="UP000426027"/>
    </source>
</evidence>
<reference evidence="2 3" key="1">
    <citation type="submission" date="2019-11" db="EMBL/GenBank/DDBJ databases">
        <authorList>
            <person name="Im W.T."/>
        </authorList>
    </citation>
    <scope>NUCLEOTIDE SEQUENCE [LARGE SCALE GENOMIC DNA]</scope>
    <source>
        <strain evidence="2 3">SB-02</strain>
    </source>
</reference>
<name>A0A6I6H5G4_9BACT</name>
<dbReference type="InterPro" id="IPR036390">
    <property type="entry name" value="WH_DNA-bd_sf"/>
</dbReference>
<dbReference type="PRINTS" id="PR00598">
    <property type="entry name" value="HTHMARR"/>
</dbReference>
<dbReference type="InterPro" id="IPR036388">
    <property type="entry name" value="WH-like_DNA-bd_sf"/>
</dbReference>
<evidence type="ECO:0000259" key="1">
    <source>
        <dbReference type="PROSITE" id="PS50995"/>
    </source>
</evidence>
<dbReference type="Pfam" id="PF01047">
    <property type="entry name" value="MarR"/>
    <property type="match status" value="1"/>
</dbReference>
<organism evidence="2 3">
    <name type="scientific">Phnomibacter ginsenosidimutans</name>
    <dbReference type="NCBI Taxonomy" id="2676868"/>
    <lineage>
        <taxon>Bacteria</taxon>
        <taxon>Pseudomonadati</taxon>
        <taxon>Bacteroidota</taxon>
        <taxon>Chitinophagia</taxon>
        <taxon>Chitinophagales</taxon>
        <taxon>Chitinophagaceae</taxon>
        <taxon>Phnomibacter</taxon>
    </lineage>
</organism>
<dbReference type="PANTHER" id="PTHR33164">
    <property type="entry name" value="TRANSCRIPTIONAL REGULATOR, MARR FAMILY"/>
    <property type="match status" value="1"/>
</dbReference>
<dbReference type="AlphaFoldDB" id="A0A6I6H5G4"/>
<feature type="domain" description="HTH marR-type" evidence="1">
    <location>
        <begin position="17"/>
        <end position="149"/>
    </location>
</feature>
<dbReference type="Proteomes" id="UP000426027">
    <property type="component" value="Chromosome"/>
</dbReference>
<dbReference type="EMBL" id="CP046566">
    <property type="protein sequence ID" value="QGW29571.1"/>
    <property type="molecule type" value="Genomic_DNA"/>
</dbReference>
<dbReference type="PROSITE" id="PS50995">
    <property type="entry name" value="HTH_MARR_2"/>
    <property type="match status" value="1"/>
</dbReference>
<dbReference type="PANTHER" id="PTHR33164:SF101">
    <property type="entry name" value="TRANSCRIPTIONAL REPRESSOR MPRA"/>
    <property type="match status" value="1"/>
</dbReference>
<dbReference type="GO" id="GO:0006950">
    <property type="term" value="P:response to stress"/>
    <property type="evidence" value="ECO:0007669"/>
    <property type="project" value="TreeGrafter"/>
</dbReference>
<proteinExistence type="predicted"/>
<dbReference type="RefSeq" id="WP_157479923.1">
    <property type="nucleotide sequence ID" value="NZ_CP046566.1"/>
</dbReference>
<dbReference type="KEGG" id="fls:GLV81_16915"/>
<keyword evidence="3" id="KW-1185">Reference proteome</keyword>
<dbReference type="InterPro" id="IPR039422">
    <property type="entry name" value="MarR/SlyA-like"/>
</dbReference>
<dbReference type="GO" id="GO:0003700">
    <property type="term" value="F:DNA-binding transcription factor activity"/>
    <property type="evidence" value="ECO:0007669"/>
    <property type="project" value="InterPro"/>
</dbReference>
<gene>
    <name evidence="2" type="ORF">GLV81_16915</name>
</gene>
<evidence type="ECO:0000313" key="2">
    <source>
        <dbReference type="EMBL" id="QGW29571.1"/>
    </source>
</evidence>
<dbReference type="SMART" id="SM00347">
    <property type="entry name" value="HTH_MARR"/>
    <property type="match status" value="1"/>
</dbReference>
<dbReference type="InterPro" id="IPR000835">
    <property type="entry name" value="HTH_MarR-typ"/>
</dbReference>
<sequence length="150" mass="17165">MTLEEAIKSSKFKDQRHKALIHIMYTAYQLKTHINQLLKNYALTSEQYNVLRILKGSHPTPLCVKDIASRLIERNSNVPRIADRLEIKKLVKRFPSPEDRRETLIQITPAGVNLLDAATQAMEAEHQHIANLTEAEATQLNQLLAQMLQD</sequence>
<protein>
    <submittedName>
        <fullName evidence="2">MarR family transcriptional regulator</fullName>
    </submittedName>
</protein>